<evidence type="ECO:0000313" key="3">
    <source>
        <dbReference type="Proteomes" id="UP000228920"/>
    </source>
</evidence>
<dbReference type="Proteomes" id="UP000228920">
    <property type="component" value="Unassembled WGS sequence"/>
</dbReference>
<dbReference type="EMBL" id="PFNL01000074">
    <property type="protein sequence ID" value="PIZ46897.1"/>
    <property type="molecule type" value="Genomic_DNA"/>
</dbReference>
<sequence>MKQLHEKQKKEITETGNRPERLNKWPDKVLGLDAEFAQDIDPAKYPILFETFRNSQIGQPALDLELAISRCFYDTTPEESVLTPEQWHFVRNNVDQRMLTDEDFEYDDEKAEEDRVFQLFIGTWPLPIPTEDEILQRFESELHMYADGILRTINHAVTNQPEAMVFLDKSARPVAHLFRHLWKDVFSGQAMPSIYFVSFGRENHDLGEDGAVEKFVAEAQKHLPQLARMKQISIVDETTASGGSLGNAKYTLARAFPNLTKIDAIEAFDDEPAWVHQEHLSNLTDDTTYELGLSMVSKSQQAIIRNPELMALLSTETQALLIKEASGSTQNANKVRKELEGLAHIISKHIVTAELPPVPYQAYVNPKSDEFFKEEVGFHLNDPVDVFRSALSMT</sequence>
<dbReference type="AlphaFoldDB" id="A0A2M7TJS6"/>
<evidence type="ECO:0000256" key="1">
    <source>
        <dbReference type="SAM" id="MobiDB-lite"/>
    </source>
</evidence>
<reference evidence="3" key="1">
    <citation type="submission" date="2017-09" db="EMBL/GenBank/DDBJ databases">
        <title>Depth-based differentiation of microbial function through sediment-hosted aquifers and enrichment of novel symbionts in the deep terrestrial subsurface.</title>
        <authorList>
            <person name="Probst A.J."/>
            <person name="Ladd B."/>
            <person name="Jarett J.K."/>
            <person name="Geller-Mcgrath D.E."/>
            <person name="Sieber C.M.K."/>
            <person name="Emerson J.B."/>
            <person name="Anantharaman K."/>
            <person name="Thomas B.C."/>
            <person name="Malmstrom R."/>
            <person name="Stieglmeier M."/>
            <person name="Klingl A."/>
            <person name="Woyke T."/>
            <person name="Ryan C.M."/>
            <person name="Banfield J.F."/>
        </authorList>
    </citation>
    <scope>NUCLEOTIDE SEQUENCE [LARGE SCALE GENOMIC DNA]</scope>
</reference>
<name>A0A2M7TJS6_UNCKA</name>
<comment type="caution">
    <text evidence="2">The sequence shown here is derived from an EMBL/GenBank/DDBJ whole genome shotgun (WGS) entry which is preliminary data.</text>
</comment>
<evidence type="ECO:0000313" key="2">
    <source>
        <dbReference type="EMBL" id="PIZ46897.1"/>
    </source>
</evidence>
<feature type="region of interest" description="Disordered" evidence="1">
    <location>
        <begin position="1"/>
        <end position="20"/>
    </location>
</feature>
<organism evidence="2 3">
    <name type="scientific">candidate division WWE3 bacterium CG_4_10_14_0_2_um_filter_41_14</name>
    <dbReference type="NCBI Taxonomy" id="1975072"/>
    <lineage>
        <taxon>Bacteria</taxon>
        <taxon>Katanobacteria</taxon>
    </lineage>
</organism>
<gene>
    <name evidence="2" type="ORF">COY32_02630</name>
</gene>
<proteinExistence type="predicted"/>
<accession>A0A2M7TJS6</accession>
<protein>
    <submittedName>
        <fullName evidence="2">Uncharacterized protein</fullName>
    </submittedName>
</protein>